<sequence>MLRNFDGSRTAYATIRSAFASRTNSYVRGVTAEARGENQAVTARLQADHWHEVQVLKWLTRKFVIDRAELALSQLGQTRVLRDTVARLVDWSEHDPSRLPRTLREYEDGLAGSPAEKQRAVLDYVASLTDAQLLALSRALAGSGERGIGGTFFIL</sequence>
<organism evidence="3 4">
    <name type="scientific">Paractinoplanes atraurantiacus</name>
    <dbReference type="NCBI Taxonomy" id="1036182"/>
    <lineage>
        <taxon>Bacteria</taxon>
        <taxon>Bacillati</taxon>
        <taxon>Actinomycetota</taxon>
        <taxon>Actinomycetes</taxon>
        <taxon>Micromonosporales</taxon>
        <taxon>Micromonosporaceae</taxon>
        <taxon>Paractinoplanes</taxon>
    </lineage>
</organism>
<dbReference type="GO" id="GO:0016787">
    <property type="term" value="F:hydrolase activity"/>
    <property type="evidence" value="ECO:0007669"/>
    <property type="project" value="UniProtKB-KW"/>
</dbReference>
<gene>
    <name evidence="3" type="ORF">SAMN05421748_13578</name>
</gene>
<dbReference type="EMBL" id="OBDY01000035">
    <property type="protein sequence ID" value="SNY69577.1"/>
    <property type="molecule type" value="Genomic_DNA"/>
</dbReference>
<dbReference type="Proteomes" id="UP000219612">
    <property type="component" value="Unassembled WGS sequence"/>
</dbReference>
<name>A0A285KC93_9ACTN</name>
<dbReference type="RefSeq" id="WP_179855620.1">
    <property type="nucleotide sequence ID" value="NZ_OBDY01000035.1"/>
</dbReference>
<evidence type="ECO:0000259" key="2">
    <source>
        <dbReference type="Pfam" id="PF13286"/>
    </source>
</evidence>
<evidence type="ECO:0000313" key="4">
    <source>
        <dbReference type="Proteomes" id="UP000219612"/>
    </source>
</evidence>
<dbReference type="InterPro" id="IPR026875">
    <property type="entry name" value="PHydrolase_assoc_dom"/>
</dbReference>
<accession>A0A285KC93</accession>
<proteinExistence type="predicted"/>
<evidence type="ECO:0000256" key="1">
    <source>
        <dbReference type="ARBA" id="ARBA00022801"/>
    </source>
</evidence>
<reference evidence="3 4" key="1">
    <citation type="submission" date="2017-09" db="EMBL/GenBank/DDBJ databases">
        <authorList>
            <person name="Ehlers B."/>
            <person name="Leendertz F.H."/>
        </authorList>
    </citation>
    <scope>NUCLEOTIDE SEQUENCE [LARGE SCALE GENOMIC DNA]</scope>
    <source>
        <strain evidence="3 4">CGMCC 4.6857</strain>
    </source>
</reference>
<dbReference type="AlphaFoldDB" id="A0A285KC93"/>
<evidence type="ECO:0000313" key="3">
    <source>
        <dbReference type="EMBL" id="SNY69577.1"/>
    </source>
</evidence>
<dbReference type="Pfam" id="PF13286">
    <property type="entry name" value="HD_assoc"/>
    <property type="match status" value="1"/>
</dbReference>
<keyword evidence="1" id="KW-0378">Hydrolase</keyword>
<protein>
    <submittedName>
        <fullName evidence="3">dGTPase</fullName>
    </submittedName>
</protein>
<feature type="domain" description="Phosphohydrolase-associated" evidence="2">
    <location>
        <begin position="46"/>
        <end position="137"/>
    </location>
</feature>
<keyword evidence="4" id="KW-1185">Reference proteome</keyword>